<keyword evidence="3" id="KW-1185">Reference proteome</keyword>
<feature type="domain" description="Carboxymuconolactone decarboxylase-like" evidence="1">
    <location>
        <begin position="40"/>
        <end position="116"/>
    </location>
</feature>
<dbReference type="InterPro" id="IPR003779">
    <property type="entry name" value="CMD-like"/>
</dbReference>
<dbReference type="Proteomes" id="UP001595443">
    <property type="component" value="Unassembled WGS sequence"/>
</dbReference>
<dbReference type="PANTHER" id="PTHR34846:SF5">
    <property type="entry name" value="CARBOXYMUCONOLACTONE DECARBOXYLASE-LIKE DOMAIN-CONTAINING PROTEIN"/>
    <property type="match status" value="1"/>
</dbReference>
<evidence type="ECO:0000259" key="1">
    <source>
        <dbReference type="Pfam" id="PF02627"/>
    </source>
</evidence>
<dbReference type="EMBL" id="JBHRSK010000004">
    <property type="protein sequence ID" value="MFC2967573.1"/>
    <property type="molecule type" value="Genomic_DNA"/>
</dbReference>
<name>A0ABV7AEL8_9RHOB</name>
<dbReference type="Pfam" id="PF02627">
    <property type="entry name" value="CMD"/>
    <property type="match status" value="1"/>
</dbReference>
<sequence>MTAPLDLPPLADADWPEEAAALRAGFAGRLNVYRVMAHHPALLKSWQTFRNHVVRETSLGAARSEVAILRTGVRLEAPYEWAHHVVRGRDAGLSDARIRSLRGPLSGMSAEDAAIARAVDELIDDACLSAGAQAELAALVGVAGVFDVIATVGHYRVLACILKSFGTPIDDDIAAALAAQPID</sequence>
<dbReference type="InterPro" id="IPR029032">
    <property type="entry name" value="AhpD-like"/>
</dbReference>
<protein>
    <submittedName>
        <fullName evidence="2">Carboxymuconolactone decarboxylase family protein</fullName>
    </submittedName>
</protein>
<dbReference type="PANTHER" id="PTHR34846">
    <property type="entry name" value="4-CARBOXYMUCONOLACTONE DECARBOXYLASE FAMILY PROTEIN (AFU_ORTHOLOGUE AFUA_6G11590)"/>
    <property type="match status" value="1"/>
</dbReference>
<proteinExistence type="predicted"/>
<gene>
    <name evidence="2" type="ORF">ACFOES_05665</name>
</gene>
<evidence type="ECO:0000313" key="3">
    <source>
        <dbReference type="Proteomes" id="UP001595443"/>
    </source>
</evidence>
<dbReference type="Gene3D" id="1.20.1290.10">
    <property type="entry name" value="AhpD-like"/>
    <property type="match status" value="1"/>
</dbReference>
<evidence type="ECO:0000313" key="2">
    <source>
        <dbReference type="EMBL" id="MFC2967573.1"/>
    </source>
</evidence>
<reference evidence="3" key="1">
    <citation type="journal article" date="2019" name="Int. J. Syst. Evol. Microbiol.">
        <title>The Global Catalogue of Microorganisms (GCM) 10K type strain sequencing project: providing services to taxonomists for standard genome sequencing and annotation.</title>
        <authorList>
            <consortium name="The Broad Institute Genomics Platform"/>
            <consortium name="The Broad Institute Genome Sequencing Center for Infectious Disease"/>
            <person name="Wu L."/>
            <person name="Ma J."/>
        </authorList>
    </citation>
    <scope>NUCLEOTIDE SEQUENCE [LARGE SCALE GENOMIC DNA]</scope>
    <source>
        <strain evidence="3">KCTC 62192</strain>
    </source>
</reference>
<accession>A0ABV7AEL8</accession>
<dbReference type="SUPFAM" id="SSF69118">
    <property type="entry name" value="AhpD-like"/>
    <property type="match status" value="1"/>
</dbReference>
<comment type="caution">
    <text evidence="2">The sequence shown here is derived from an EMBL/GenBank/DDBJ whole genome shotgun (WGS) entry which is preliminary data.</text>
</comment>
<organism evidence="2 3">
    <name type="scientific">Acidimangrovimonas pyrenivorans</name>
    <dbReference type="NCBI Taxonomy" id="2030798"/>
    <lineage>
        <taxon>Bacteria</taxon>
        <taxon>Pseudomonadati</taxon>
        <taxon>Pseudomonadota</taxon>
        <taxon>Alphaproteobacteria</taxon>
        <taxon>Rhodobacterales</taxon>
        <taxon>Paracoccaceae</taxon>
        <taxon>Acidimangrovimonas</taxon>
    </lineage>
</organism>
<dbReference type="RefSeq" id="WP_377832224.1">
    <property type="nucleotide sequence ID" value="NZ_JBHRSK010000004.1"/>
</dbReference>